<sequence length="19" mass="2438">MYRLQRSIRSIFYSRSQVF</sequence>
<dbReference type="EMBL" id="CM007647">
    <property type="protein sequence ID" value="ONM09407.1"/>
    <property type="molecule type" value="Genomic_DNA"/>
</dbReference>
<gene>
    <name evidence="1" type="ORF">ZEAMMB73_Zm00001d034046</name>
</gene>
<protein>
    <submittedName>
        <fullName evidence="1">DUF247 domain protein</fullName>
    </submittedName>
</protein>
<reference evidence="1" key="1">
    <citation type="submission" date="2015-12" db="EMBL/GenBank/DDBJ databases">
        <title>Update maize B73 reference genome by single molecule sequencing technologies.</title>
        <authorList>
            <consortium name="Maize Genome Sequencing Project"/>
            <person name="Ware D."/>
        </authorList>
    </citation>
    <scope>NUCLEOTIDE SEQUENCE [LARGE SCALE GENOMIC DNA]</scope>
    <source>
        <tissue evidence="1">Seedling</tissue>
    </source>
</reference>
<dbReference type="AlphaFoldDB" id="A0A1D6L4W3"/>
<name>A0A1D6L4W3_MAIZE</name>
<accession>A0A1D6L4W3</accession>
<proteinExistence type="predicted"/>
<organism evidence="1">
    <name type="scientific">Zea mays</name>
    <name type="common">Maize</name>
    <dbReference type="NCBI Taxonomy" id="4577"/>
    <lineage>
        <taxon>Eukaryota</taxon>
        <taxon>Viridiplantae</taxon>
        <taxon>Streptophyta</taxon>
        <taxon>Embryophyta</taxon>
        <taxon>Tracheophyta</taxon>
        <taxon>Spermatophyta</taxon>
        <taxon>Magnoliopsida</taxon>
        <taxon>Liliopsida</taxon>
        <taxon>Poales</taxon>
        <taxon>Poaceae</taxon>
        <taxon>PACMAD clade</taxon>
        <taxon>Panicoideae</taxon>
        <taxon>Andropogonodae</taxon>
        <taxon>Andropogoneae</taxon>
        <taxon>Tripsacinae</taxon>
        <taxon>Zea</taxon>
    </lineage>
</organism>
<evidence type="ECO:0000313" key="1">
    <source>
        <dbReference type="EMBL" id="ONM09407.1"/>
    </source>
</evidence>